<reference evidence="2" key="2">
    <citation type="journal article" date="2015" name="Fish Shellfish Immunol.">
        <title>Early steps in the European eel (Anguilla anguilla)-Vibrio vulnificus interaction in the gills: Role of the RtxA13 toxin.</title>
        <authorList>
            <person name="Callol A."/>
            <person name="Pajuelo D."/>
            <person name="Ebbesson L."/>
            <person name="Teles M."/>
            <person name="MacKenzie S."/>
            <person name="Amaro C."/>
        </authorList>
    </citation>
    <scope>NUCLEOTIDE SEQUENCE</scope>
</reference>
<feature type="region of interest" description="Disordered" evidence="1">
    <location>
        <begin position="16"/>
        <end position="52"/>
    </location>
</feature>
<organism evidence="2">
    <name type="scientific">Anguilla anguilla</name>
    <name type="common">European freshwater eel</name>
    <name type="synonym">Muraena anguilla</name>
    <dbReference type="NCBI Taxonomy" id="7936"/>
    <lineage>
        <taxon>Eukaryota</taxon>
        <taxon>Metazoa</taxon>
        <taxon>Chordata</taxon>
        <taxon>Craniata</taxon>
        <taxon>Vertebrata</taxon>
        <taxon>Euteleostomi</taxon>
        <taxon>Actinopterygii</taxon>
        <taxon>Neopterygii</taxon>
        <taxon>Teleostei</taxon>
        <taxon>Anguilliformes</taxon>
        <taxon>Anguillidae</taxon>
        <taxon>Anguilla</taxon>
    </lineage>
</organism>
<evidence type="ECO:0000313" key="2">
    <source>
        <dbReference type="EMBL" id="JAI07521.1"/>
    </source>
</evidence>
<reference evidence="2" key="1">
    <citation type="submission" date="2014-11" db="EMBL/GenBank/DDBJ databases">
        <authorList>
            <person name="Amaro Gonzalez C."/>
        </authorList>
    </citation>
    <scope>NUCLEOTIDE SEQUENCE</scope>
</reference>
<feature type="compositionally biased region" description="Basic and acidic residues" evidence="1">
    <location>
        <begin position="42"/>
        <end position="52"/>
    </location>
</feature>
<dbReference type="EMBL" id="GBXM01001057">
    <property type="protein sequence ID" value="JAI07521.1"/>
    <property type="molecule type" value="Transcribed_RNA"/>
</dbReference>
<dbReference type="AlphaFoldDB" id="A0A0E9Y080"/>
<name>A0A0E9Y080_ANGAN</name>
<proteinExistence type="predicted"/>
<accession>A0A0E9Y080</accession>
<sequence length="85" mass="9300">MTVRTLSTAVVLSKAKEWLTEQSNMESQSTDSPEAETSTEGGDPKRPRVEEVHSQLDDLYASVLCPETEPATAKGNSEGIKSYLR</sequence>
<protein>
    <submittedName>
        <fullName evidence="2">Uncharacterized protein</fullName>
    </submittedName>
</protein>
<evidence type="ECO:0000256" key="1">
    <source>
        <dbReference type="SAM" id="MobiDB-lite"/>
    </source>
</evidence>
<feature type="compositionally biased region" description="Polar residues" evidence="1">
    <location>
        <begin position="20"/>
        <end position="40"/>
    </location>
</feature>